<accession>A0ABT4LSS9</accession>
<feature type="transmembrane region" description="Helical" evidence="1">
    <location>
        <begin position="323"/>
        <end position="343"/>
    </location>
</feature>
<feature type="transmembrane region" description="Helical" evidence="1">
    <location>
        <begin position="118"/>
        <end position="136"/>
    </location>
</feature>
<evidence type="ECO:0008006" key="4">
    <source>
        <dbReference type="Google" id="ProtNLM"/>
    </source>
</evidence>
<protein>
    <recommendedName>
        <fullName evidence="4">Glycosyltransferase RgtA/B/C/D-like domain-containing protein</fullName>
    </recommendedName>
</protein>
<dbReference type="Proteomes" id="UP001083770">
    <property type="component" value="Unassembled WGS sequence"/>
</dbReference>
<feature type="transmembrane region" description="Helical" evidence="1">
    <location>
        <begin position="12"/>
        <end position="30"/>
    </location>
</feature>
<reference evidence="2" key="1">
    <citation type="submission" date="2022-12" db="EMBL/GenBank/DDBJ databases">
        <title>Bacterial isolates from different developmental stages of Nematostella vectensis.</title>
        <authorList>
            <person name="Fraune S."/>
        </authorList>
    </citation>
    <scope>NUCLEOTIDE SEQUENCE</scope>
    <source>
        <strain evidence="2">G21632-S1</strain>
    </source>
</reference>
<gene>
    <name evidence="2" type="ORF">O4G74_04310</name>
</gene>
<evidence type="ECO:0000313" key="3">
    <source>
        <dbReference type="Proteomes" id="UP001083770"/>
    </source>
</evidence>
<dbReference type="EMBL" id="JAPWGW010000001">
    <property type="protein sequence ID" value="MCZ4297278.1"/>
    <property type="molecule type" value="Genomic_DNA"/>
</dbReference>
<evidence type="ECO:0000313" key="2">
    <source>
        <dbReference type="EMBL" id="MCZ4297278.1"/>
    </source>
</evidence>
<proteinExistence type="predicted"/>
<keyword evidence="1" id="KW-0472">Membrane</keyword>
<sequence length="554" mass="59704">MSSVSDRDLVRAWGPWLVWIIVFALISALLPRDASFDVAHYHLHNGWSALNGRLEQDLAPAEMHSFLNPVFNVAVWWLIEHLPGPAVNAILGAFQAIAVPILYFLSLRLLKLCGVREARSVALVCAFAGFLCVPMLATMASLRNDMFGAIAFCAALLLLVDKEGEAVALRRLLVASFLVGLAAGVKLTNIVYIPGLAVFTLAAWSGVRLRAIATGVAAVGGLAGIVLGGGWWMAKLYAEFGNPVFPMLNDLFGASLGPEGVSRDIRYLPDSFLNALVRPVTGAFDLALINEDTGRDLRLAAFYLGAVAIIGLSLVQLRMRETVPRLVIAMALACLAFTIVWVLQFSIMRYATGAFLLGPLMLVLAWKLSPLEKALSVSARPFLYGMALLLIASLGPESVRRAPWGSAADPYLAVEVPTGIKTENAGVIMAGPFPTAFTAMAFEDAAWVAHGAVQTWSRPFLENYRPLITERINQDQIDLFAVICVQETGADGRANQKKGVTEKNTAGQTLARLAGEYPVQADESACRQMETSFDTETTSWVICPLTRSSPAGPA</sequence>
<keyword evidence="1" id="KW-0812">Transmembrane</keyword>
<feature type="transmembrane region" description="Helical" evidence="1">
    <location>
        <begin position="299"/>
        <end position="317"/>
    </location>
</feature>
<feature type="transmembrane region" description="Helical" evidence="1">
    <location>
        <begin position="211"/>
        <end position="234"/>
    </location>
</feature>
<feature type="transmembrane region" description="Helical" evidence="1">
    <location>
        <begin position="172"/>
        <end position="205"/>
    </location>
</feature>
<comment type="caution">
    <text evidence="2">The sequence shown here is derived from an EMBL/GenBank/DDBJ whole genome shotgun (WGS) entry which is preliminary data.</text>
</comment>
<dbReference type="RefSeq" id="WP_269401426.1">
    <property type="nucleotide sequence ID" value="NZ_JAPWGW010000001.1"/>
</dbReference>
<keyword evidence="1" id="KW-1133">Transmembrane helix</keyword>
<feature type="transmembrane region" description="Helical" evidence="1">
    <location>
        <begin position="142"/>
        <end position="160"/>
    </location>
</feature>
<keyword evidence="3" id="KW-1185">Reference proteome</keyword>
<name>A0ABT4LSS9_9PROT</name>
<feature type="transmembrane region" description="Helical" evidence="1">
    <location>
        <begin position="86"/>
        <end position="106"/>
    </location>
</feature>
<organism evidence="2 3">
    <name type="scientific">Henriciella marina</name>
    <dbReference type="NCBI Taxonomy" id="453851"/>
    <lineage>
        <taxon>Bacteria</taxon>
        <taxon>Pseudomonadati</taxon>
        <taxon>Pseudomonadota</taxon>
        <taxon>Alphaproteobacteria</taxon>
        <taxon>Hyphomonadales</taxon>
        <taxon>Hyphomonadaceae</taxon>
        <taxon>Henriciella</taxon>
    </lineage>
</organism>
<evidence type="ECO:0000256" key="1">
    <source>
        <dbReference type="SAM" id="Phobius"/>
    </source>
</evidence>